<feature type="region of interest" description="Disordered" evidence="1">
    <location>
        <begin position="227"/>
        <end position="259"/>
    </location>
</feature>
<dbReference type="EMBL" id="DF238772">
    <property type="protein sequence ID" value="GAC93049.1"/>
    <property type="molecule type" value="Genomic_DNA"/>
</dbReference>
<protein>
    <submittedName>
        <fullName evidence="2">Atypical/RIO/RIO1 protein kinase</fullName>
    </submittedName>
</protein>
<organism evidence="2 3">
    <name type="scientific">Pseudozyma hubeiensis (strain SY62)</name>
    <name type="common">Yeast</name>
    <dbReference type="NCBI Taxonomy" id="1305764"/>
    <lineage>
        <taxon>Eukaryota</taxon>
        <taxon>Fungi</taxon>
        <taxon>Dikarya</taxon>
        <taxon>Basidiomycota</taxon>
        <taxon>Ustilaginomycotina</taxon>
        <taxon>Ustilaginomycetes</taxon>
        <taxon>Ustilaginales</taxon>
        <taxon>Ustilaginaceae</taxon>
        <taxon>Pseudozyma</taxon>
    </lineage>
</organism>
<reference evidence="3" key="1">
    <citation type="journal article" date="2013" name="Genome Announc.">
        <title>Draft genome sequence of the basidiomycetous yeast-like fungus Pseudozyma hubeiensis SY62, which produces an abundant amount of the biosurfactant mannosylerythritol lipids.</title>
        <authorList>
            <person name="Konishi M."/>
            <person name="Hatada Y."/>
            <person name="Horiuchi J."/>
        </authorList>
    </citation>
    <scope>NUCLEOTIDE SEQUENCE [LARGE SCALE GENOMIC DNA]</scope>
    <source>
        <strain evidence="3">SY62</strain>
    </source>
</reference>
<feature type="region of interest" description="Disordered" evidence="1">
    <location>
        <begin position="76"/>
        <end position="95"/>
    </location>
</feature>
<keyword evidence="3" id="KW-1185">Reference proteome</keyword>
<dbReference type="Proteomes" id="UP000014071">
    <property type="component" value="Unassembled WGS sequence"/>
</dbReference>
<evidence type="ECO:0000313" key="2">
    <source>
        <dbReference type="EMBL" id="GAC93049.1"/>
    </source>
</evidence>
<name>R9NWW4_PSEHS</name>
<feature type="region of interest" description="Disordered" evidence="1">
    <location>
        <begin position="101"/>
        <end position="127"/>
    </location>
</feature>
<feature type="compositionally biased region" description="Polar residues" evidence="1">
    <location>
        <begin position="85"/>
        <end position="95"/>
    </location>
</feature>
<dbReference type="eggNOG" id="ENOG502RE3P">
    <property type="taxonomic scope" value="Eukaryota"/>
</dbReference>
<sequence length="549" mass="60869">MKLWKSRVNIMIANDRIALSQGSKESYENSDFDATMGMCHQGTVNVNFQRMLLRPFLLAACINTLASRVLCRPTGSDRDWEVGRSPTSGLAESSFSSNVIPWSSDGSSSSGTKRPFSPDPWTREWFDSPSVPQTGIFGLRDSGWKDIPHEAGASTAPDHEALGPQNEMTIHDNFATSLVPTSLDRGVDAQLHSGRSQQPAPLPLMGPLVPNRGQAGESFKSHALLKEGQHEERSGHVGTSSSNQGADPMPAEPLSSDPSVLAEERQLHKIQKTPAARMARARAELNRVILNTNKRTAFSGSATNADKWQHRMREVLGSEDVKILPIQQPAGITDRVFIAKYTDPTQAMPSAASVPRSWQMDSYGLLTWGHFLSLSKQLKVQRLSQLVTGSQWKRLYVYLNSDAKRAYINQHYFNNLVRWLPINENELHWTGLNKLHLGRQVQYVLPPSDGHDMALILDRHDRPQNGVGAFVARMTGTTDLEQSVSVWSPALFDGERYTFILYGVGQIKQDRVTQVLGRLEALQKTAETNKIAYTATRDIADLRGAGHLV</sequence>
<dbReference type="HOGENOM" id="CLU_496176_0_0_1"/>
<dbReference type="AlphaFoldDB" id="R9NWW4"/>
<gene>
    <name evidence="2" type="ORF">PHSY_000610</name>
</gene>
<keyword evidence="2" id="KW-0808">Transferase</keyword>
<keyword evidence="2" id="KW-0418">Kinase</keyword>
<evidence type="ECO:0000256" key="1">
    <source>
        <dbReference type="SAM" id="MobiDB-lite"/>
    </source>
</evidence>
<evidence type="ECO:0000313" key="3">
    <source>
        <dbReference type="Proteomes" id="UP000014071"/>
    </source>
</evidence>
<dbReference type="OrthoDB" id="2556722at2759"/>
<dbReference type="GO" id="GO:0016301">
    <property type="term" value="F:kinase activity"/>
    <property type="evidence" value="ECO:0007669"/>
    <property type="project" value="UniProtKB-KW"/>
</dbReference>
<dbReference type="RefSeq" id="XP_012186636.1">
    <property type="nucleotide sequence ID" value="XM_012331246.1"/>
</dbReference>
<accession>R9NWW4</accession>
<dbReference type="GeneID" id="24105915"/>
<proteinExistence type="predicted"/>
<feature type="region of interest" description="Disordered" evidence="1">
    <location>
        <begin position="193"/>
        <end position="215"/>
    </location>
</feature>